<dbReference type="RefSeq" id="WP_006889350.1">
    <property type="nucleotide sequence ID" value="NZ_JH109152.1"/>
</dbReference>
<evidence type="ECO:0000256" key="2">
    <source>
        <dbReference type="ARBA" id="ARBA00022747"/>
    </source>
</evidence>
<organism evidence="5 6">
    <name type="scientific">Methylobacter tundripaludum (strain ATCC BAA-1195 / DSM 17260 / SV96)</name>
    <dbReference type="NCBI Taxonomy" id="697282"/>
    <lineage>
        <taxon>Bacteria</taxon>
        <taxon>Pseudomonadati</taxon>
        <taxon>Pseudomonadota</taxon>
        <taxon>Gammaproteobacteria</taxon>
        <taxon>Methylococcales</taxon>
        <taxon>Methylococcaceae</taxon>
        <taxon>Methylobacter</taxon>
    </lineage>
</organism>
<proteinExistence type="inferred from homology"/>
<dbReference type="GO" id="GO:0003677">
    <property type="term" value="F:DNA binding"/>
    <property type="evidence" value="ECO:0007669"/>
    <property type="project" value="UniProtKB-KW"/>
</dbReference>
<sequence length="394" mass="44440">MELREARAGYLVEVEQRIPKGYKQTEVGVIPEDWEVKTVGSVAAYANGKAHEGSISDFGKYIVVNSKFISTNGKVKKYSDDCFSPTSESEILMVMSDVPNGRAIARCFFVDHNDLYTVNQRICVLRPNQINGRLFYYKLNRHPFYLSFDDGVKQTNLRKNDVLSCPLTIPPTKAEQEAIAEALSDADVFIESLEQLIAKKRHIKQGAMQERLTGKKRLPGFSGEWGVKRIGDVLTIAHGKSQHAVEDRNGIYPILATGGQIGVANCFLYDKPSVLIGRKGTIDRPQYMEQPFWTVDTLFYSVIHKQNNAKFLFYRFCLIDWKQYNEASGVPSLNARTIESIEIKVPFEDEQVAIAAILSDMDAEISALEDKLAKTRAIKQGMMRNLLTGRIRLL</sequence>
<dbReference type="STRING" id="697282.Mettu_0127"/>
<evidence type="ECO:0000256" key="1">
    <source>
        <dbReference type="ARBA" id="ARBA00010923"/>
    </source>
</evidence>
<feature type="domain" description="Type I restriction modification DNA specificity" evidence="4">
    <location>
        <begin position="224"/>
        <end position="370"/>
    </location>
</feature>
<gene>
    <name evidence="5" type="ORF">Mettu_0127</name>
</gene>
<accession>G3ITF8</accession>
<dbReference type="CDD" id="cd17288">
    <property type="entry name" value="RMtype1_S_LlaAI06ORF1089P_TRD1-CR1_like"/>
    <property type="match status" value="1"/>
</dbReference>
<keyword evidence="6" id="KW-1185">Reference proteome</keyword>
<dbReference type="Gene3D" id="1.10.287.1120">
    <property type="entry name" value="Bipartite methylase S protein"/>
    <property type="match status" value="2"/>
</dbReference>
<feature type="domain" description="Type I restriction modification DNA specificity" evidence="4">
    <location>
        <begin position="31"/>
        <end position="198"/>
    </location>
</feature>
<reference evidence="5 6" key="1">
    <citation type="submission" date="2011-06" db="EMBL/GenBank/DDBJ databases">
        <title>Genomic sequence of Methylobacter tundripaludum SV96.</title>
        <authorList>
            <consortium name="US DOE Joint Genome Institute"/>
            <person name="Lucas S."/>
            <person name="Han J."/>
            <person name="Lapidus A."/>
            <person name="Cheng J.-F."/>
            <person name="Goodwin L."/>
            <person name="Pitluck S."/>
            <person name="Held B."/>
            <person name="Detter J.C."/>
            <person name="Han C."/>
            <person name="Tapia R."/>
            <person name="Land M."/>
            <person name="Hauser L."/>
            <person name="Kyrpides N."/>
            <person name="Ivanova N."/>
            <person name="Ovchinnikova G."/>
            <person name="Pagani I."/>
            <person name="Klotz M.G."/>
            <person name="Dispirito A.A."/>
            <person name="Murrell J.C."/>
            <person name="Dunfield P."/>
            <person name="Kalyuzhnaya M.G."/>
            <person name="Svenning M."/>
            <person name="Trotsenko Y.A."/>
            <person name="Stein L.Y."/>
            <person name="Woyke T."/>
        </authorList>
    </citation>
    <scope>NUCLEOTIDE SEQUENCE [LARGE SCALE GENOMIC DNA]</scope>
    <source>
        <strain evidence="6">ATCC BAA-1195 / DSM 17260 / SV96</strain>
    </source>
</reference>
<dbReference type="SUPFAM" id="SSF116734">
    <property type="entry name" value="DNA methylase specificity domain"/>
    <property type="match status" value="2"/>
</dbReference>
<dbReference type="Gene3D" id="3.90.220.20">
    <property type="entry name" value="DNA methylase specificity domains"/>
    <property type="match status" value="2"/>
</dbReference>
<dbReference type="Proteomes" id="UP000004664">
    <property type="component" value="Unassembled WGS sequence"/>
</dbReference>
<dbReference type="GO" id="GO:0009307">
    <property type="term" value="P:DNA restriction-modification system"/>
    <property type="evidence" value="ECO:0007669"/>
    <property type="project" value="UniProtKB-KW"/>
</dbReference>
<dbReference type="HOGENOM" id="CLU_021095_0_1_6"/>
<dbReference type="InterPro" id="IPR000055">
    <property type="entry name" value="Restrct_endonuc_typeI_TRD"/>
</dbReference>
<name>G3ITF8_METTV</name>
<dbReference type="InterPro" id="IPR052021">
    <property type="entry name" value="Type-I_RS_S_subunit"/>
</dbReference>
<keyword evidence="2" id="KW-0680">Restriction system</keyword>
<dbReference type="PANTHER" id="PTHR30408:SF12">
    <property type="entry name" value="TYPE I RESTRICTION ENZYME MJAVIII SPECIFICITY SUBUNIT"/>
    <property type="match status" value="1"/>
</dbReference>
<dbReference type="eggNOG" id="COG0732">
    <property type="taxonomic scope" value="Bacteria"/>
</dbReference>
<dbReference type="AlphaFoldDB" id="G3ITF8"/>
<dbReference type="PANTHER" id="PTHR30408">
    <property type="entry name" value="TYPE-1 RESTRICTION ENZYME ECOKI SPECIFICITY PROTEIN"/>
    <property type="match status" value="1"/>
</dbReference>
<protein>
    <submittedName>
        <fullName evidence="5">Restriction modification system protein containing a DNA specificity domain</fullName>
    </submittedName>
</protein>
<dbReference type="OrthoDB" id="9798929at2"/>
<dbReference type="Pfam" id="PF01420">
    <property type="entry name" value="Methylase_S"/>
    <property type="match status" value="2"/>
</dbReference>
<evidence type="ECO:0000259" key="4">
    <source>
        <dbReference type="Pfam" id="PF01420"/>
    </source>
</evidence>
<evidence type="ECO:0000256" key="3">
    <source>
        <dbReference type="ARBA" id="ARBA00023125"/>
    </source>
</evidence>
<keyword evidence="3" id="KW-0238">DNA-binding</keyword>
<comment type="similarity">
    <text evidence="1">Belongs to the type-I restriction system S methylase family.</text>
</comment>
<evidence type="ECO:0000313" key="6">
    <source>
        <dbReference type="Proteomes" id="UP000004664"/>
    </source>
</evidence>
<evidence type="ECO:0000313" key="5">
    <source>
        <dbReference type="EMBL" id="EGW21368.1"/>
    </source>
</evidence>
<dbReference type="EMBL" id="JH109152">
    <property type="protein sequence ID" value="EGW21368.1"/>
    <property type="molecule type" value="Genomic_DNA"/>
</dbReference>
<dbReference type="InterPro" id="IPR044946">
    <property type="entry name" value="Restrct_endonuc_typeI_TRD_sf"/>
</dbReference>